<dbReference type="InterPro" id="IPR013783">
    <property type="entry name" value="Ig-like_fold"/>
</dbReference>
<dbReference type="GO" id="GO:2001070">
    <property type="term" value="F:starch binding"/>
    <property type="evidence" value="ECO:0007669"/>
    <property type="project" value="InterPro"/>
</dbReference>
<protein>
    <submittedName>
        <fullName evidence="3">DUF5116 domain-containing protein</fullName>
    </submittedName>
</protein>
<proteinExistence type="predicted"/>
<feature type="domain" description="SusE outer membrane protein" evidence="2">
    <location>
        <begin position="27"/>
        <end position="129"/>
    </location>
</feature>
<keyword evidence="1" id="KW-0732">Signal</keyword>
<evidence type="ECO:0000313" key="4">
    <source>
        <dbReference type="Proteomes" id="UP000806522"/>
    </source>
</evidence>
<accession>A0A9D5P1C4</accession>
<dbReference type="PROSITE" id="PS51257">
    <property type="entry name" value="PROKAR_LIPOPROTEIN"/>
    <property type="match status" value="1"/>
</dbReference>
<dbReference type="Gene3D" id="2.60.40.10">
    <property type="entry name" value="Immunoglobulins"/>
    <property type="match status" value="1"/>
</dbReference>
<dbReference type="Proteomes" id="UP000806522">
    <property type="component" value="Unassembled WGS sequence"/>
</dbReference>
<evidence type="ECO:0000259" key="2">
    <source>
        <dbReference type="Pfam" id="PF14292"/>
    </source>
</evidence>
<feature type="signal peptide" evidence="1">
    <location>
        <begin position="1"/>
        <end position="24"/>
    </location>
</feature>
<feature type="chain" id="PRO_5039279702" evidence="1">
    <location>
        <begin position="25"/>
        <end position="533"/>
    </location>
</feature>
<gene>
    <name evidence="3" type="ORF">E7101_09210</name>
</gene>
<dbReference type="CDD" id="cd12956">
    <property type="entry name" value="CBM_SusE-F_like"/>
    <property type="match status" value="1"/>
</dbReference>
<organism evidence="3 4">
    <name type="scientific">Xylanibacter ruminicola</name>
    <name type="common">Prevotella ruminicola</name>
    <dbReference type="NCBI Taxonomy" id="839"/>
    <lineage>
        <taxon>Bacteria</taxon>
        <taxon>Pseudomonadati</taxon>
        <taxon>Bacteroidota</taxon>
        <taxon>Bacteroidia</taxon>
        <taxon>Bacteroidales</taxon>
        <taxon>Prevotellaceae</taxon>
        <taxon>Xylanibacter</taxon>
    </lineage>
</organism>
<dbReference type="Pfam" id="PF14292">
    <property type="entry name" value="SusE"/>
    <property type="match status" value="1"/>
</dbReference>
<evidence type="ECO:0000313" key="3">
    <source>
        <dbReference type="EMBL" id="MBE6271116.1"/>
    </source>
</evidence>
<dbReference type="Gene3D" id="2.60.40.3620">
    <property type="match status" value="3"/>
</dbReference>
<reference evidence="3" key="1">
    <citation type="submission" date="2019-04" db="EMBL/GenBank/DDBJ databases">
        <title>Evolution of Biomass-Degrading Anaerobic Consortia Revealed by Metagenomics.</title>
        <authorList>
            <person name="Peng X."/>
        </authorList>
    </citation>
    <scope>NUCLEOTIDE SEQUENCE</scope>
    <source>
        <strain evidence="3">SIG140</strain>
    </source>
</reference>
<name>A0A9D5P1C4_XYLRU</name>
<evidence type="ECO:0000256" key="1">
    <source>
        <dbReference type="SAM" id="SignalP"/>
    </source>
</evidence>
<dbReference type="CDD" id="cd12967">
    <property type="entry name" value="CBM_SusE-F_like_u1"/>
    <property type="match status" value="1"/>
</dbReference>
<dbReference type="EMBL" id="SUYC01000009">
    <property type="protein sequence ID" value="MBE6271116.1"/>
    <property type="molecule type" value="Genomic_DNA"/>
</dbReference>
<comment type="caution">
    <text evidence="3">The sequence shown here is derived from an EMBL/GenBank/DDBJ whole genome shotgun (WGS) entry which is preliminary data.</text>
</comment>
<sequence>MITKSIYKKIGVFCAVCSLLTSCAEDTTEPVLQLRQAATLNAVSPADITITKNNSTAQFPEITWEKANYGNGAVVNYEVTLTNNSNQKSVVIGETGDTKLSFTNAEMNKILASIGAYPGQAYDFTVSLKSTAFDVYQNEATNTVAFKATPYDPNVDDIDWPYAYVAVGYPNWDYTTAYLIGDPDGDGVYQGWVQFDDATTYAILDGKDVTKVLAQGEVTDDGKGFVEVKMEADGTLSQSWACNTWGVIGDATSGGWSDDTKMEYDKSTRLWTVITSMTAKEFKFRANSDWTINYGGDGVTENGLAPSGDNIKVPKESAYIITLDLTNAGRYTYAMEETTIEMSSAFMTLPGSYQGWSPEAESAYKVLSEARDFKYSGAYYFAAGTEFKFYDSGSWIGIVGDISWNETRTKGDFVIGDGANIVITEGAYYKITADTKKMVASLAKTGWEVIGDATAGGWDKGQVMDYDPDTDTWSTMITVSDGDIKFRWDASWTINLGGDLNALTQDGPNIHINAGTYKIVLDANNNTATITAV</sequence>
<dbReference type="InterPro" id="IPR025970">
    <property type="entry name" value="SusE"/>
</dbReference>
<dbReference type="AlphaFoldDB" id="A0A9D5P1C4"/>
<dbReference type="GO" id="GO:0019867">
    <property type="term" value="C:outer membrane"/>
    <property type="evidence" value="ECO:0007669"/>
    <property type="project" value="InterPro"/>
</dbReference>